<feature type="domain" description="HTH tetR-type" evidence="3">
    <location>
        <begin position="18"/>
        <end position="77"/>
    </location>
</feature>
<dbReference type="Pfam" id="PF00440">
    <property type="entry name" value="TetR_N"/>
    <property type="match status" value="1"/>
</dbReference>
<reference evidence="5" key="1">
    <citation type="journal article" date="2019" name="Int. J. Syst. Evol. Microbiol.">
        <title>The Global Catalogue of Microorganisms (GCM) 10K type strain sequencing project: providing services to taxonomists for standard genome sequencing and annotation.</title>
        <authorList>
            <consortium name="The Broad Institute Genomics Platform"/>
            <consortium name="The Broad Institute Genome Sequencing Center for Infectious Disease"/>
            <person name="Wu L."/>
            <person name="Ma J."/>
        </authorList>
    </citation>
    <scope>NUCLEOTIDE SEQUENCE [LARGE SCALE GENOMIC DNA]</scope>
    <source>
        <strain evidence="5">CCUG 52478</strain>
    </source>
</reference>
<evidence type="ECO:0000313" key="5">
    <source>
        <dbReference type="Proteomes" id="UP001597229"/>
    </source>
</evidence>
<dbReference type="InterPro" id="IPR009057">
    <property type="entry name" value="Homeodomain-like_sf"/>
</dbReference>
<protein>
    <submittedName>
        <fullName evidence="4">TetR/AcrR family transcriptional regulator</fullName>
    </submittedName>
</protein>
<organism evidence="4 5">
    <name type="scientific">Nocardioides ginsengisoli</name>
    <dbReference type="NCBI Taxonomy" id="363868"/>
    <lineage>
        <taxon>Bacteria</taxon>
        <taxon>Bacillati</taxon>
        <taxon>Actinomycetota</taxon>
        <taxon>Actinomycetes</taxon>
        <taxon>Propionibacteriales</taxon>
        <taxon>Nocardioidaceae</taxon>
        <taxon>Nocardioides</taxon>
    </lineage>
</organism>
<keyword evidence="5" id="KW-1185">Reference proteome</keyword>
<dbReference type="InterPro" id="IPR049513">
    <property type="entry name" value="TetR_C_40"/>
</dbReference>
<dbReference type="Gene3D" id="1.10.357.10">
    <property type="entry name" value="Tetracycline Repressor, domain 2"/>
    <property type="match status" value="1"/>
</dbReference>
<dbReference type="PROSITE" id="PS50977">
    <property type="entry name" value="HTH_TETR_2"/>
    <property type="match status" value="1"/>
</dbReference>
<proteinExistence type="predicted"/>
<dbReference type="Proteomes" id="UP001597229">
    <property type="component" value="Unassembled WGS sequence"/>
</dbReference>
<sequence>MSEAMSKAASTRGARRRAQTRAALIKAAQQLIADNRTNVAILEITQLADVGMGSFYNHFESREQLFEAAVDDALELQGAFLDQVTTDLEDPAEAFARSFRLVGRLHRHFPELSKVILSQGATLVTSDHGLAPRALRDIRTAVEAGRFSTGDPTAALLIAGGAALAIAQHLHEHPDVDDAALTDSVTESLLVMLGLSAADAREIVAHELPDVGGPLEDFWTTSSGESA</sequence>
<keyword evidence="1 2" id="KW-0238">DNA-binding</keyword>
<dbReference type="Pfam" id="PF21306">
    <property type="entry name" value="TetR_C_40"/>
    <property type="match status" value="1"/>
</dbReference>
<evidence type="ECO:0000256" key="2">
    <source>
        <dbReference type="PROSITE-ProRule" id="PRU00335"/>
    </source>
</evidence>
<dbReference type="InterPro" id="IPR001647">
    <property type="entry name" value="HTH_TetR"/>
</dbReference>
<evidence type="ECO:0000313" key="4">
    <source>
        <dbReference type="EMBL" id="MFD1250180.1"/>
    </source>
</evidence>
<evidence type="ECO:0000259" key="3">
    <source>
        <dbReference type="PROSITE" id="PS50977"/>
    </source>
</evidence>
<name>A0ABW3W4X6_9ACTN</name>
<dbReference type="RefSeq" id="WP_367919488.1">
    <property type="nucleotide sequence ID" value="NZ_BAABAC010000023.1"/>
</dbReference>
<gene>
    <name evidence="4" type="ORF">ACFQ3F_20455</name>
</gene>
<dbReference type="SUPFAM" id="SSF46689">
    <property type="entry name" value="Homeodomain-like"/>
    <property type="match status" value="1"/>
</dbReference>
<comment type="caution">
    <text evidence="4">The sequence shown here is derived from an EMBL/GenBank/DDBJ whole genome shotgun (WGS) entry which is preliminary data.</text>
</comment>
<feature type="DNA-binding region" description="H-T-H motif" evidence="2">
    <location>
        <begin position="40"/>
        <end position="59"/>
    </location>
</feature>
<dbReference type="EMBL" id="JBHTLX010000023">
    <property type="protein sequence ID" value="MFD1250180.1"/>
    <property type="molecule type" value="Genomic_DNA"/>
</dbReference>
<evidence type="ECO:0000256" key="1">
    <source>
        <dbReference type="ARBA" id="ARBA00023125"/>
    </source>
</evidence>
<accession>A0ABW3W4X6</accession>